<feature type="domain" description="Amidohydrolase-related" evidence="1">
    <location>
        <begin position="157"/>
        <end position="245"/>
    </location>
</feature>
<dbReference type="OrthoDB" id="1407586at2"/>
<evidence type="ECO:0000313" key="3">
    <source>
        <dbReference type="Proteomes" id="UP000427769"/>
    </source>
</evidence>
<keyword evidence="3" id="KW-1185">Reference proteome</keyword>
<dbReference type="AlphaFoldDB" id="A0A5K7Z0A3"/>
<dbReference type="SUPFAM" id="SSF51556">
    <property type="entry name" value="Metallo-dependent hydrolases"/>
    <property type="match status" value="1"/>
</dbReference>
<dbReference type="GO" id="GO:0016787">
    <property type="term" value="F:hydrolase activity"/>
    <property type="evidence" value="ECO:0007669"/>
    <property type="project" value="InterPro"/>
</dbReference>
<dbReference type="EMBL" id="AP021875">
    <property type="protein sequence ID" value="BBO72851.1"/>
    <property type="molecule type" value="Genomic_DNA"/>
</dbReference>
<dbReference type="InterPro" id="IPR032466">
    <property type="entry name" value="Metal_Hydrolase"/>
</dbReference>
<evidence type="ECO:0000259" key="1">
    <source>
        <dbReference type="Pfam" id="PF04909"/>
    </source>
</evidence>
<dbReference type="Gene3D" id="3.20.20.140">
    <property type="entry name" value="Metal-dependent hydrolases"/>
    <property type="match status" value="1"/>
</dbReference>
<proteinExistence type="predicted"/>
<name>A0A5K7Z0A3_9BACT</name>
<reference evidence="2 3" key="1">
    <citation type="submission" date="2019-11" db="EMBL/GenBank/DDBJ databases">
        <title>Comparative genomics of hydrocarbon-degrading Desulfosarcina strains.</title>
        <authorList>
            <person name="Watanabe M."/>
            <person name="Kojima H."/>
            <person name="Fukui M."/>
        </authorList>
    </citation>
    <scope>NUCLEOTIDE SEQUENCE [LARGE SCALE GENOMIC DNA]</scope>
    <source>
        <strain evidence="2 3">PP31</strain>
    </source>
</reference>
<accession>A0A5K7Z0A3</accession>
<dbReference type="RefSeq" id="WP_155302017.1">
    <property type="nucleotide sequence ID" value="NZ_AP021875.1"/>
</dbReference>
<dbReference type="Pfam" id="PF04909">
    <property type="entry name" value="Amidohydro_2"/>
    <property type="match status" value="1"/>
</dbReference>
<sequence>MQTQPPVIDAHAHCGIIDRSWPQSFADYARQAAATDIAGVALFSPVQEIYDRYDAHFADTADWQRRRRESNAHLLSFNSDELTVYPYFFIWNDFAVEQLSTAHCGIKWHRHADEPMYAYGDPRCRKALAEIWRRRLPVVLEEEFGNTVRFIRELAQGITVIIPHLGMLNGGFRAIAGAGLWELENVWADTALAGPGEISSYIQSYGHRRLMFGSDFPFGDPFQELENVRRLQLAPAVENAVLGGNFIRLQAGVDHGTDRADGKRGIEGSGQ</sequence>
<protein>
    <recommendedName>
        <fullName evidence="1">Amidohydrolase-related domain-containing protein</fullName>
    </recommendedName>
</protein>
<dbReference type="Proteomes" id="UP000427769">
    <property type="component" value="Chromosome"/>
</dbReference>
<gene>
    <name evidence="2" type="ORF">DSCW_02680</name>
</gene>
<dbReference type="KEGG" id="dwd:DSCW_02680"/>
<dbReference type="InterPro" id="IPR006680">
    <property type="entry name" value="Amidohydro-rel"/>
</dbReference>
<organism evidence="2 3">
    <name type="scientific">Desulfosarcina widdelii</name>
    <dbReference type="NCBI Taxonomy" id="947919"/>
    <lineage>
        <taxon>Bacteria</taxon>
        <taxon>Pseudomonadati</taxon>
        <taxon>Thermodesulfobacteriota</taxon>
        <taxon>Desulfobacteria</taxon>
        <taxon>Desulfobacterales</taxon>
        <taxon>Desulfosarcinaceae</taxon>
        <taxon>Desulfosarcina</taxon>
    </lineage>
</organism>
<evidence type="ECO:0000313" key="2">
    <source>
        <dbReference type="EMBL" id="BBO72851.1"/>
    </source>
</evidence>